<sequence length="177" mass="19614">MPFGARRVITSPRSAAPPSNLESKLMTDELEEKEVIRSVRELYQRHEWAKKLFESLSQRKNNPATTNIDRLMRLLDVPLSEATAIAKELQDAGCGTYIVGRKGNPSRFAWDYSAITLGLVATGKSDEIIGMTDEASGDEREDIVNRPTLASTIQEAKEALARSLGITPDQIEIIIKT</sequence>
<dbReference type="KEGG" id="xau:Xaut_2234"/>
<organism evidence="2 3">
    <name type="scientific">Xanthobacter autotrophicus (strain ATCC BAA-1158 / Py2)</name>
    <dbReference type="NCBI Taxonomy" id="78245"/>
    <lineage>
        <taxon>Bacteria</taxon>
        <taxon>Pseudomonadati</taxon>
        <taxon>Pseudomonadota</taxon>
        <taxon>Alphaproteobacteria</taxon>
        <taxon>Hyphomicrobiales</taxon>
        <taxon>Xanthobacteraceae</taxon>
        <taxon>Xanthobacter</taxon>
    </lineage>
</organism>
<dbReference type="HOGENOM" id="CLU_1517337_0_0_5"/>
<keyword evidence="3" id="KW-1185">Reference proteome</keyword>
<name>A7IHI5_XANP2</name>
<dbReference type="Proteomes" id="UP000002417">
    <property type="component" value="Chromosome"/>
</dbReference>
<protein>
    <submittedName>
        <fullName evidence="2">Uncharacterized protein</fullName>
    </submittedName>
</protein>
<evidence type="ECO:0000313" key="3">
    <source>
        <dbReference type="Proteomes" id="UP000002417"/>
    </source>
</evidence>
<reference evidence="2 3" key="1">
    <citation type="submission" date="2007-07" db="EMBL/GenBank/DDBJ databases">
        <title>Complete sequence of chromosome of Xanthobacter autotrophicus Py2.</title>
        <authorList>
            <consortium name="US DOE Joint Genome Institute"/>
            <person name="Copeland A."/>
            <person name="Lucas S."/>
            <person name="Lapidus A."/>
            <person name="Barry K."/>
            <person name="Glavina del Rio T."/>
            <person name="Hammon N."/>
            <person name="Israni S."/>
            <person name="Dalin E."/>
            <person name="Tice H."/>
            <person name="Pitluck S."/>
            <person name="Sims D."/>
            <person name="Brettin T."/>
            <person name="Bruce D."/>
            <person name="Detter J.C."/>
            <person name="Han C."/>
            <person name="Tapia R."/>
            <person name="Brainard J."/>
            <person name="Schmutz J."/>
            <person name="Larimer F."/>
            <person name="Land M."/>
            <person name="Hauser L."/>
            <person name="Kyrpides N."/>
            <person name="Kim E."/>
            <person name="Ensigns S.A."/>
            <person name="Richardson P."/>
        </authorList>
    </citation>
    <scope>NUCLEOTIDE SEQUENCE [LARGE SCALE GENOMIC DNA]</scope>
    <source>
        <strain evidence="3">ATCC BAA-1158 / Py2</strain>
    </source>
</reference>
<proteinExistence type="predicted"/>
<dbReference type="eggNOG" id="ENOG5033E3E">
    <property type="taxonomic scope" value="Bacteria"/>
</dbReference>
<evidence type="ECO:0000256" key="1">
    <source>
        <dbReference type="SAM" id="MobiDB-lite"/>
    </source>
</evidence>
<accession>A7IHI5</accession>
<gene>
    <name evidence="2" type="ordered locus">Xaut_2234</name>
</gene>
<dbReference type="AlphaFoldDB" id="A7IHI5"/>
<dbReference type="EMBL" id="CP000781">
    <property type="protein sequence ID" value="ABS67478.1"/>
    <property type="molecule type" value="Genomic_DNA"/>
</dbReference>
<feature type="region of interest" description="Disordered" evidence="1">
    <location>
        <begin position="1"/>
        <end position="20"/>
    </location>
</feature>
<evidence type="ECO:0000313" key="2">
    <source>
        <dbReference type="EMBL" id="ABS67478.1"/>
    </source>
</evidence>